<dbReference type="InterPro" id="IPR029063">
    <property type="entry name" value="SAM-dependent_MTases_sf"/>
</dbReference>
<evidence type="ECO:0000256" key="1">
    <source>
        <dbReference type="ARBA" id="ARBA00004496"/>
    </source>
</evidence>
<gene>
    <name evidence="12" type="ORF">FF041_29155</name>
</gene>
<evidence type="ECO:0000256" key="7">
    <source>
        <dbReference type="ARBA" id="ARBA00022679"/>
    </source>
</evidence>
<evidence type="ECO:0000256" key="11">
    <source>
        <dbReference type="ARBA" id="ARBA00031350"/>
    </source>
</evidence>
<dbReference type="GO" id="GO:0032259">
    <property type="term" value="P:methylation"/>
    <property type="evidence" value="ECO:0007669"/>
    <property type="project" value="UniProtKB-KW"/>
</dbReference>
<comment type="subcellular location">
    <subcellularLocation>
        <location evidence="1">Cytoplasm</location>
    </subcellularLocation>
</comment>
<organism evidence="12 13">
    <name type="scientific">Streptomyces jumonjinensis</name>
    <dbReference type="NCBI Taxonomy" id="1945"/>
    <lineage>
        <taxon>Bacteria</taxon>
        <taxon>Bacillati</taxon>
        <taxon>Actinomycetota</taxon>
        <taxon>Actinomycetes</taxon>
        <taxon>Kitasatosporales</taxon>
        <taxon>Streptomycetaceae</taxon>
        <taxon>Streptomyces</taxon>
    </lineage>
</organism>
<dbReference type="EMBL" id="VCLA01000184">
    <property type="protein sequence ID" value="MQT04095.1"/>
    <property type="molecule type" value="Genomic_DNA"/>
</dbReference>
<name>A0A646KPC2_STRJU</name>
<proteinExistence type="inferred from homology"/>
<evidence type="ECO:0000256" key="3">
    <source>
        <dbReference type="ARBA" id="ARBA00011890"/>
    </source>
</evidence>
<dbReference type="SUPFAM" id="SSF53335">
    <property type="entry name" value="S-adenosyl-L-methionine-dependent methyltransferases"/>
    <property type="match status" value="1"/>
</dbReference>
<protein>
    <recommendedName>
        <fullName evidence="4">Protein-L-isoaspartate O-methyltransferase</fullName>
        <ecNumber evidence="3">2.1.1.77</ecNumber>
    </recommendedName>
    <alternativeName>
        <fullName evidence="11">L-isoaspartyl protein carboxyl methyltransferase</fullName>
    </alternativeName>
    <alternativeName>
        <fullName evidence="9">Protein L-isoaspartyl methyltransferase</fullName>
    </alternativeName>
    <alternativeName>
        <fullName evidence="10">Protein-beta-aspartate methyltransferase</fullName>
    </alternativeName>
</protein>
<evidence type="ECO:0000256" key="4">
    <source>
        <dbReference type="ARBA" id="ARBA00013346"/>
    </source>
</evidence>
<dbReference type="PANTHER" id="PTHR11579">
    <property type="entry name" value="PROTEIN-L-ISOASPARTATE O-METHYLTRANSFERASE"/>
    <property type="match status" value="1"/>
</dbReference>
<comment type="caution">
    <text evidence="12">The sequence shown here is derived from an EMBL/GenBank/DDBJ whole genome shotgun (WGS) entry which is preliminary data.</text>
</comment>
<dbReference type="PROSITE" id="PS01279">
    <property type="entry name" value="PCMT"/>
    <property type="match status" value="1"/>
</dbReference>
<dbReference type="Gene3D" id="3.40.50.150">
    <property type="entry name" value="Vaccinia Virus protein VP39"/>
    <property type="match status" value="1"/>
</dbReference>
<dbReference type="GO" id="GO:0005737">
    <property type="term" value="C:cytoplasm"/>
    <property type="evidence" value="ECO:0007669"/>
    <property type="project" value="UniProtKB-SubCell"/>
</dbReference>
<keyword evidence="13" id="KW-1185">Reference proteome</keyword>
<dbReference type="Proteomes" id="UP000419138">
    <property type="component" value="Unassembled WGS sequence"/>
</dbReference>
<keyword evidence="5" id="KW-0963">Cytoplasm</keyword>
<dbReference type="GO" id="GO:0004719">
    <property type="term" value="F:protein-L-isoaspartate (D-aspartate) O-methyltransferase activity"/>
    <property type="evidence" value="ECO:0007669"/>
    <property type="project" value="UniProtKB-EC"/>
</dbReference>
<keyword evidence="7 12" id="KW-0808">Transferase</keyword>
<dbReference type="InterPro" id="IPR000682">
    <property type="entry name" value="PCMT"/>
</dbReference>
<reference evidence="12 13" key="1">
    <citation type="submission" date="2019-05" db="EMBL/GenBank/DDBJ databases">
        <title>Comparative genomics and metabolomics analyses of clavulanic acid producing Streptomyces species provides insight into specialized metabolism and evolution of beta-lactam biosynthetic gene clusters.</title>
        <authorList>
            <person name="Moore M.A."/>
            <person name="Cruz-Morales P."/>
            <person name="Barona Gomez F."/>
            <person name="Kapil T."/>
        </authorList>
    </citation>
    <scope>NUCLEOTIDE SEQUENCE [LARGE SCALE GENOMIC DNA]</scope>
    <source>
        <strain evidence="12 13">NRRL 5741</strain>
    </source>
</reference>
<dbReference type="AlphaFoldDB" id="A0A646KPC2"/>
<keyword evidence="6 12" id="KW-0489">Methyltransferase</keyword>
<accession>A0A646KPC2</accession>
<dbReference type="CDD" id="cd02440">
    <property type="entry name" value="AdoMet_MTases"/>
    <property type="match status" value="1"/>
</dbReference>
<evidence type="ECO:0000313" key="13">
    <source>
        <dbReference type="Proteomes" id="UP000419138"/>
    </source>
</evidence>
<sequence length="359" mass="38768">MDRAWFLPDLMWPYDMDSRTSRAADRSVDPAAWYGCADADVPITVQWDDGDHHGASPGRVPTSSVSMPSVVASMLADLDVRPGQKVLEIGTGSGWNAGLLAHRLGDDRVVTVEVDKAVAGAARARLNRHGLHPTVVTGDGLLGFAAGAPYDRIIATVGLRRIPYSWVEQAVPGGLIVAPWGTAFGNTDHVVRLTVSEDGRAASGRLSTPVEFMKVRSQRRQVHQAAYLPDGFPGNATTGTTTLSAAGLGVENRMHHPFSTAAGLLVPDCVLMADRRGKSVSTWLYSLNDLSWAATVLTDGTTESTVYQSGPRRLWAELASAHRWWTENERPGPNRFGLTVTPGEETIWMDTPGNPLPRR</sequence>
<evidence type="ECO:0000256" key="9">
    <source>
        <dbReference type="ARBA" id="ARBA00030757"/>
    </source>
</evidence>
<evidence type="ECO:0000256" key="5">
    <source>
        <dbReference type="ARBA" id="ARBA00022490"/>
    </source>
</evidence>
<dbReference type="Pfam" id="PF01135">
    <property type="entry name" value="PCMT"/>
    <property type="match status" value="1"/>
</dbReference>
<evidence type="ECO:0000256" key="6">
    <source>
        <dbReference type="ARBA" id="ARBA00022603"/>
    </source>
</evidence>
<evidence type="ECO:0000256" key="2">
    <source>
        <dbReference type="ARBA" id="ARBA00005369"/>
    </source>
</evidence>
<evidence type="ECO:0000313" key="12">
    <source>
        <dbReference type="EMBL" id="MQT04095.1"/>
    </source>
</evidence>
<dbReference type="PANTHER" id="PTHR11579:SF0">
    <property type="entry name" value="PROTEIN-L-ISOASPARTATE(D-ASPARTATE) O-METHYLTRANSFERASE"/>
    <property type="match status" value="1"/>
</dbReference>
<evidence type="ECO:0000256" key="8">
    <source>
        <dbReference type="ARBA" id="ARBA00022691"/>
    </source>
</evidence>
<dbReference type="EC" id="2.1.1.77" evidence="3"/>
<comment type="similarity">
    <text evidence="2">Belongs to the methyltransferase superfamily. L-isoaspartyl/D-aspartyl protein methyltransferase family.</text>
</comment>
<evidence type="ECO:0000256" key="10">
    <source>
        <dbReference type="ARBA" id="ARBA00031323"/>
    </source>
</evidence>
<keyword evidence="8" id="KW-0949">S-adenosyl-L-methionine</keyword>